<dbReference type="OrthoDB" id="1253697at2"/>
<keyword evidence="7" id="KW-0732">Signal</keyword>
<feature type="transmembrane region" description="Helical" evidence="6">
    <location>
        <begin position="339"/>
        <end position="359"/>
    </location>
</feature>
<dbReference type="Proteomes" id="UP000271339">
    <property type="component" value="Unassembled WGS sequence"/>
</dbReference>
<reference evidence="8 9" key="1">
    <citation type="submission" date="2018-10" db="EMBL/GenBank/DDBJ databases">
        <title>Genomic Encyclopedia of Archaeal and Bacterial Type Strains, Phase II (KMG-II): from individual species to whole genera.</title>
        <authorList>
            <person name="Goeker M."/>
        </authorList>
    </citation>
    <scope>NUCLEOTIDE SEQUENCE [LARGE SCALE GENOMIC DNA]</scope>
    <source>
        <strain evidence="8 9">DSM 23424</strain>
    </source>
</reference>
<evidence type="ECO:0000256" key="3">
    <source>
        <dbReference type="ARBA" id="ARBA00022737"/>
    </source>
</evidence>
<comment type="subcellular location">
    <subcellularLocation>
        <location evidence="1">Cytoplasm</location>
    </subcellularLocation>
</comment>
<evidence type="ECO:0000256" key="7">
    <source>
        <dbReference type="SAM" id="SignalP"/>
    </source>
</evidence>
<evidence type="ECO:0000313" key="8">
    <source>
        <dbReference type="EMBL" id="RMA57947.1"/>
    </source>
</evidence>
<dbReference type="Gene3D" id="1.25.40.10">
    <property type="entry name" value="Tetratricopeptide repeat domain"/>
    <property type="match status" value="2"/>
</dbReference>
<dbReference type="Pfam" id="PF13181">
    <property type="entry name" value="TPR_8"/>
    <property type="match status" value="1"/>
</dbReference>
<comment type="caution">
    <text evidence="8">The sequence shown here is derived from an EMBL/GenBank/DDBJ whole genome shotgun (WGS) entry which is preliminary data.</text>
</comment>
<keyword evidence="2" id="KW-0963">Cytoplasm</keyword>
<dbReference type="PANTHER" id="PTHR46630">
    <property type="entry name" value="TETRATRICOPEPTIDE REPEAT PROTEIN 29"/>
    <property type="match status" value="1"/>
</dbReference>
<dbReference type="SUPFAM" id="SSF48452">
    <property type="entry name" value="TPR-like"/>
    <property type="match status" value="1"/>
</dbReference>
<evidence type="ECO:0000256" key="5">
    <source>
        <dbReference type="ARBA" id="ARBA00038253"/>
    </source>
</evidence>
<evidence type="ECO:0000256" key="4">
    <source>
        <dbReference type="ARBA" id="ARBA00022803"/>
    </source>
</evidence>
<keyword evidence="6" id="KW-0812">Transmembrane</keyword>
<keyword evidence="9" id="KW-1185">Reference proteome</keyword>
<sequence>MNRNKYIQLCLIVGFALLTQLCAAQKEADSLLAIVNQLIYEDPDKAIEIALEAYEIDNSAVKTKVNALLAISVAYSSKRDYQKSLEYAIRIESYLPKIKNEKLKMNVLNRIGAQYQELKIHDKAIEYLEESQLLIENYPNQDSVQALLGYNSILRGFIYREQMNCDIALTYFTKAIDAYLQTLSQTAMNANVSICYYNQGNCLLTLKRIEEAENSYLEAIKYSERVDAKSLIAFAQKGLAEVKTLEGDYTGSIAILNSALMNAEKVGDLVLNRGLYLGLSTNYLALNDWENYTVFNSKYLELEKETKLNERKSINQSLLSLTEGKAKEIEQLKKRFGPIQIGLVIIIFIILLMFIRDIIISEKKLKKLENKLKN</sequence>
<evidence type="ECO:0000313" key="9">
    <source>
        <dbReference type="Proteomes" id="UP000271339"/>
    </source>
</evidence>
<comment type="similarity">
    <text evidence="5">Belongs to the Rap family.</text>
</comment>
<dbReference type="SMART" id="SM00028">
    <property type="entry name" value="TPR"/>
    <property type="match status" value="4"/>
</dbReference>
<dbReference type="EMBL" id="REFC01000014">
    <property type="protein sequence ID" value="RMA57947.1"/>
    <property type="molecule type" value="Genomic_DNA"/>
</dbReference>
<keyword evidence="3" id="KW-0677">Repeat</keyword>
<dbReference type="PANTHER" id="PTHR46630:SF1">
    <property type="entry name" value="TETRATRICOPEPTIDE REPEAT PROTEIN 29"/>
    <property type="match status" value="1"/>
</dbReference>
<dbReference type="InterPro" id="IPR051476">
    <property type="entry name" value="Bac_ResReg_Asp_Phosphatase"/>
</dbReference>
<accession>A0A3L9YEP6</accession>
<feature type="signal peptide" evidence="7">
    <location>
        <begin position="1"/>
        <end position="23"/>
    </location>
</feature>
<evidence type="ECO:0000256" key="2">
    <source>
        <dbReference type="ARBA" id="ARBA00022490"/>
    </source>
</evidence>
<dbReference type="InterPro" id="IPR011990">
    <property type="entry name" value="TPR-like_helical_dom_sf"/>
</dbReference>
<evidence type="ECO:0000256" key="1">
    <source>
        <dbReference type="ARBA" id="ARBA00004496"/>
    </source>
</evidence>
<dbReference type="AlphaFoldDB" id="A0A3L9YEP6"/>
<evidence type="ECO:0000256" key="6">
    <source>
        <dbReference type="SAM" id="Phobius"/>
    </source>
</evidence>
<keyword evidence="6" id="KW-1133">Transmembrane helix</keyword>
<organism evidence="8 9">
    <name type="scientific">Ulvibacter antarcticus</name>
    <dbReference type="NCBI Taxonomy" id="442714"/>
    <lineage>
        <taxon>Bacteria</taxon>
        <taxon>Pseudomonadati</taxon>
        <taxon>Bacteroidota</taxon>
        <taxon>Flavobacteriia</taxon>
        <taxon>Flavobacteriales</taxon>
        <taxon>Flavobacteriaceae</taxon>
        <taxon>Ulvibacter</taxon>
    </lineage>
</organism>
<proteinExistence type="inferred from homology"/>
<dbReference type="GO" id="GO:0005737">
    <property type="term" value="C:cytoplasm"/>
    <property type="evidence" value="ECO:0007669"/>
    <property type="project" value="UniProtKB-SubCell"/>
</dbReference>
<keyword evidence="4" id="KW-0802">TPR repeat</keyword>
<gene>
    <name evidence="8" type="ORF">BXY75_2754</name>
</gene>
<keyword evidence="6" id="KW-0472">Membrane</keyword>
<feature type="chain" id="PRO_5018080032" evidence="7">
    <location>
        <begin position="24"/>
        <end position="374"/>
    </location>
</feature>
<protein>
    <submittedName>
        <fullName evidence="8">Tetratricopeptide repeat protein</fullName>
    </submittedName>
</protein>
<name>A0A3L9YEP6_9FLAO</name>
<dbReference type="RefSeq" id="WP_121908290.1">
    <property type="nucleotide sequence ID" value="NZ_REFC01000014.1"/>
</dbReference>
<dbReference type="InterPro" id="IPR019734">
    <property type="entry name" value="TPR_rpt"/>
</dbReference>